<evidence type="ECO:0008006" key="4">
    <source>
        <dbReference type="Google" id="ProtNLM"/>
    </source>
</evidence>
<keyword evidence="3" id="KW-1185">Reference proteome</keyword>
<protein>
    <recommendedName>
        <fullName evidence="4">Iron reductase</fullName>
    </recommendedName>
</protein>
<dbReference type="RefSeq" id="WP_135270375.1">
    <property type="nucleotide sequence ID" value="NZ_SRIB01000002.1"/>
</dbReference>
<dbReference type="OrthoDB" id="1707257at2"/>
<feature type="transmembrane region" description="Helical" evidence="1">
    <location>
        <begin position="6"/>
        <end position="25"/>
    </location>
</feature>
<keyword evidence="1" id="KW-1133">Transmembrane helix</keyword>
<keyword evidence="1" id="KW-0472">Membrane</keyword>
<feature type="transmembrane region" description="Helical" evidence="1">
    <location>
        <begin position="51"/>
        <end position="70"/>
    </location>
</feature>
<evidence type="ECO:0000256" key="1">
    <source>
        <dbReference type="SAM" id="Phobius"/>
    </source>
</evidence>
<evidence type="ECO:0000313" key="3">
    <source>
        <dbReference type="Proteomes" id="UP000298381"/>
    </source>
</evidence>
<dbReference type="EMBL" id="SRIB01000002">
    <property type="protein sequence ID" value="TFZ41392.1"/>
    <property type="molecule type" value="Genomic_DNA"/>
</dbReference>
<feature type="transmembrane region" description="Helical" evidence="1">
    <location>
        <begin position="76"/>
        <end position="95"/>
    </location>
</feature>
<proteinExistence type="predicted"/>
<keyword evidence="1" id="KW-0812">Transmembrane</keyword>
<dbReference type="AlphaFoldDB" id="A0A4Z0D979"/>
<gene>
    <name evidence="2" type="ORF">E4100_02110</name>
</gene>
<dbReference type="Proteomes" id="UP000298381">
    <property type="component" value="Unassembled WGS sequence"/>
</dbReference>
<accession>A0A4Z0D979</accession>
<evidence type="ECO:0000313" key="2">
    <source>
        <dbReference type="EMBL" id="TFZ41392.1"/>
    </source>
</evidence>
<organism evidence="2 3">
    <name type="scientific">Soehngenia longivitae</name>
    <dbReference type="NCBI Taxonomy" id="2562294"/>
    <lineage>
        <taxon>Bacteria</taxon>
        <taxon>Bacillati</taxon>
        <taxon>Bacillota</taxon>
        <taxon>Tissierellia</taxon>
        <taxon>Tissierellales</taxon>
        <taxon>Tissierellaceae</taxon>
        <taxon>Soehngenia</taxon>
    </lineage>
</organism>
<comment type="caution">
    <text evidence="2">The sequence shown here is derived from an EMBL/GenBank/DDBJ whole genome shotgun (WGS) entry which is preliminary data.</text>
</comment>
<reference evidence="2 3" key="1">
    <citation type="submission" date="2019-03" db="EMBL/GenBank/DDBJ databases">
        <title>Draft genome sequence data and analysis of a Fermenting Bacterium, Soehngenia longevitae strain 1933PT, isolated from petroleum reservoir in Azerbaijan.</title>
        <authorList>
            <person name="Grouzdev D.S."/>
            <person name="Bidzhieva S.K."/>
            <person name="Sokolova D.S."/>
            <person name="Tourova T.P."/>
            <person name="Poltaraus A.B."/>
            <person name="Nazina T.N."/>
        </authorList>
    </citation>
    <scope>NUCLEOTIDE SEQUENCE [LARGE SCALE GENOMIC DNA]</scope>
    <source>
        <strain evidence="2 3">1933P</strain>
    </source>
</reference>
<feature type="transmembrane region" description="Helical" evidence="1">
    <location>
        <begin position="107"/>
        <end position="125"/>
    </location>
</feature>
<sequence>MAGVLGSLSAILFLFLILPFVLNLINKRFYDYHNQALMKWSKRFRKYHKQAGGLIAIIAIIHGSLMLGEFKLHTGFVLYAGILITAILGFSYYKTKNKSLYVWHKRMMFVDLVLLVLHLAVPDLFG</sequence>
<name>A0A4Z0D979_9FIRM</name>